<dbReference type="GO" id="GO:0006508">
    <property type="term" value="P:proteolysis"/>
    <property type="evidence" value="ECO:0007669"/>
    <property type="project" value="InterPro"/>
</dbReference>
<keyword evidence="4" id="KW-1185">Reference proteome</keyword>
<protein>
    <recommendedName>
        <fullName evidence="2">Peptidase S9 prolyl oligopeptidase catalytic domain-containing protein</fullName>
    </recommendedName>
</protein>
<dbReference type="Pfam" id="PF00326">
    <property type="entry name" value="Peptidase_S9"/>
    <property type="match status" value="1"/>
</dbReference>
<dbReference type="EMBL" id="MLFT02000008">
    <property type="protein sequence ID" value="PHT40614.1"/>
    <property type="molecule type" value="Genomic_DNA"/>
</dbReference>
<dbReference type="PANTHER" id="PTHR47381:SF4">
    <property type="entry name" value="PEPTIDASE S9 PROLYL OLIGOPEPTIDASE CATALYTIC DOMAIN-CONTAINING PROTEIN"/>
    <property type="match status" value="1"/>
</dbReference>
<dbReference type="STRING" id="33114.A0A2G2W5X6"/>
<evidence type="ECO:0000313" key="3">
    <source>
        <dbReference type="EMBL" id="PHT40614.1"/>
    </source>
</evidence>
<feature type="compositionally biased region" description="Basic and acidic residues" evidence="1">
    <location>
        <begin position="202"/>
        <end position="212"/>
    </location>
</feature>
<reference evidence="3 4" key="1">
    <citation type="journal article" date="2017" name="Genome Biol.">
        <title>New reference genome sequences of hot pepper reveal the massive evolution of plant disease-resistance genes by retroduplication.</title>
        <authorList>
            <person name="Kim S."/>
            <person name="Park J."/>
            <person name="Yeom S.I."/>
            <person name="Kim Y.M."/>
            <person name="Seo E."/>
            <person name="Kim K.T."/>
            <person name="Kim M.S."/>
            <person name="Lee J.M."/>
            <person name="Cheong K."/>
            <person name="Shin H.S."/>
            <person name="Kim S.B."/>
            <person name="Han K."/>
            <person name="Lee J."/>
            <person name="Park M."/>
            <person name="Lee H.A."/>
            <person name="Lee H.Y."/>
            <person name="Lee Y."/>
            <person name="Oh S."/>
            <person name="Lee J.H."/>
            <person name="Choi E."/>
            <person name="Choi E."/>
            <person name="Lee S.E."/>
            <person name="Jeon J."/>
            <person name="Kim H."/>
            <person name="Choi G."/>
            <person name="Song H."/>
            <person name="Lee J."/>
            <person name="Lee S.C."/>
            <person name="Kwon J.K."/>
            <person name="Lee H.Y."/>
            <person name="Koo N."/>
            <person name="Hong Y."/>
            <person name="Kim R.W."/>
            <person name="Kang W.H."/>
            <person name="Huh J.H."/>
            <person name="Kang B.C."/>
            <person name="Yang T.J."/>
            <person name="Lee Y.H."/>
            <person name="Bennetzen J.L."/>
            <person name="Choi D."/>
        </authorList>
    </citation>
    <scope>NUCLEOTIDE SEQUENCE [LARGE SCALE GENOMIC DNA]</scope>
    <source>
        <strain evidence="4">cv. PBC81</strain>
    </source>
</reference>
<reference evidence="4" key="2">
    <citation type="journal article" date="2017" name="J. Anim. Genet.">
        <title>Multiple reference genome sequences of hot pepper reveal the massive evolution of plant disease resistance genes by retroduplication.</title>
        <authorList>
            <person name="Kim S."/>
            <person name="Park J."/>
            <person name="Yeom S.-I."/>
            <person name="Kim Y.-M."/>
            <person name="Seo E."/>
            <person name="Kim K.-T."/>
            <person name="Kim M.-S."/>
            <person name="Lee J.M."/>
            <person name="Cheong K."/>
            <person name="Shin H.-S."/>
            <person name="Kim S.-B."/>
            <person name="Han K."/>
            <person name="Lee J."/>
            <person name="Park M."/>
            <person name="Lee H.-A."/>
            <person name="Lee H.-Y."/>
            <person name="Lee Y."/>
            <person name="Oh S."/>
            <person name="Lee J.H."/>
            <person name="Choi E."/>
            <person name="Choi E."/>
            <person name="Lee S.E."/>
            <person name="Jeon J."/>
            <person name="Kim H."/>
            <person name="Choi G."/>
            <person name="Song H."/>
            <person name="Lee J."/>
            <person name="Lee S.-C."/>
            <person name="Kwon J.-K."/>
            <person name="Lee H.-Y."/>
            <person name="Koo N."/>
            <person name="Hong Y."/>
            <person name="Kim R.W."/>
            <person name="Kang W.-H."/>
            <person name="Huh J.H."/>
            <person name="Kang B.-C."/>
            <person name="Yang T.-J."/>
            <person name="Lee Y.-H."/>
            <person name="Bennetzen J.L."/>
            <person name="Choi D."/>
        </authorList>
    </citation>
    <scope>NUCLEOTIDE SEQUENCE [LARGE SCALE GENOMIC DNA]</scope>
    <source>
        <strain evidence="4">cv. PBC81</strain>
    </source>
</reference>
<dbReference type="InterPro" id="IPR029058">
    <property type="entry name" value="AB_hydrolase_fold"/>
</dbReference>
<accession>A0A2G2W5X6</accession>
<evidence type="ECO:0000259" key="2">
    <source>
        <dbReference type="Pfam" id="PF00326"/>
    </source>
</evidence>
<dbReference type="AlphaFoldDB" id="A0A2G2W5X6"/>
<comment type="caution">
    <text evidence="3">The sequence shown here is derived from an EMBL/GenBank/DDBJ whole genome shotgun (WGS) entry which is preliminary data.</text>
</comment>
<dbReference type="OrthoDB" id="1926988at2759"/>
<dbReference type="Proteomes" id="UP000224567">
    <property type="component" value="Unassembled WGS sequence"/>
</dbReference>
<dbReference type="GO" id="GO:0008236">
    <property type="term" value="F:serine-type peptidase activity"/>
    <property type="evidence" value="ECO:0007669"/>
    <property type="project" value="InterPro"/>
</dbReference>
<evidence type="ECO:0000313" key="4">
    <source>
        <dbReference type="Proteomes" id="UP000224567"/>
    </source>
</evidence>
<evidence type="ECO:0000256" key="1">
    <source>
        <dbReference type="SAM" id="MobiDB-lite"/>
    </source>
</evidence>
<gene>
    <name evidence="3" type="ORF">CQW23_19468</name>
</gene>
<name>A0A2G2W5X6_CAPBA</name>
<feature type="region of interest" description="Disordered" evidence="1">
    <location>
        <begin position="202"/>
        <end position="224"/>
    </location>
</feature>
<sequence length="718" mass="80812">MATLETNTVAELRSKFLDVLRSRRHPDSLFGWWFSMDCIGAIDGTHIRVKVSQHEAPKNHGRNDYPTQNVLVACTFDLKFTYVLAGWEDTTSDSRIMKEALNSQDALKILEVVDMAKKAKEFTSSDLNMQENFVCIWTNAMDDTLVDPYCHEDSLGHRVGGTFTPHTMDNIVKPQAAELKNKSFQNYEKLVMLYGKDRATGKHAETGSDMLKRNTYKNSRKSSVDSLTIDEIDDMNLINTDSLKDMKGHEQGDQTQASSDMPTPTVYSEEPTPSKNKKSKHDHLEGMTDMLRGGMDNLAGAINRLSPLSPISETEIWNMLEQLDLDPGDVVAEPSPDEQTEDDECDHSFILKDDIVALSLVPGKPVKDPFFWEPPESNFSEFYPKIKEMESCPKKDIPNFKELLQEENFYLTTEEGGQGLLPVLVLSMKEIEKKRRPTIVFLHSTHKCEEWLRPLLEGYASRGYIAVAIDSRYHGERATNMTTYRDALVSSWKNGDTMPFIFDTVWDLIKLADYLTEREDVDSSKIGITGESLGGMHAWFAAFVDTHYSVVVPIVGVQLSMISGKQELTVFRLYLKVNTTSRTLLVGSATLLLPILFLAHLSHLFVTSYFSAAHEVLYLSVLLVLFSEARADLDKSAIDKEVVQKVWDRIAPGLASQFDAPYTVPAIVPRPLLILTAEKDHRCPLGGLVIPESRACKAYEEASCPQNFNKAHLQLAFL</sequence>
<proteinExistence type="predicted"/>
<dbReference type="PANTHER" id="PTHR47381">
    <property type="entry name" value="ALPHA/BETA-HYDROLASES SUPERFAMILY PROTEIN"/>
    <property type="match status" value="1"/>
</dbReference>
<feature type="compositionally biased region" description="Polar residues" evidence="1">
    <location>
        <begin position="253"/>
        <end position="274"/>
    </location>
</feature>
<feature type="domain" description="Peptidase S9 prolyl oligopeptidase catalytic" evidence="2">
    <location>
        <begin position="460"/>
        <end position="557"/>
    </location>
</feature>
<feature type="region of interest" description="Disordered" evidence="1">
    <location>
        <begin position="245"/>
        <end position="282"/>
    </location>
</feature>
<dbReference type="Gene3D" id="3.40.50.1820">
    <property type="entry name" value="alpha/beta hydrolase"/>
    <property type="match status" value="2"/>
</dbReference>
<dbReference type="InterPro" id="IPR001375">
    <property type="entry name" value="Peptidase_S9_cat"/>
</dbReference>
<dbReference type="SUPFAM" id="SSF53474">
    <property type="entry name" value="alpha/beta-Hydrolases"/>
    <property type="match status" value="1"/>
</dbReference>
<organism evidence="3 4">
    <name type="scientific">Capsicum baccatum</name>
    <name type="common">Peruvian pepper</name>
    <dbReference type="NCBI Taxonomy" id="33114"/>
    <lineage>
        <taxon>Eukaryota</taxon>
        <taxon>Viridiplantae</taxon>
        <taxon>Streptophyta</taxon>
        <taxon>Embryophyta</taxon>
        <taxon>Tracheophyta</taxon>
        <taxon>Spermatophyta</taxon>
        <taxon>Magnoliopsida</taxon>
        <taxon>eudicotyledons</taxon>
        <taxon>Gunneridae</taxon>
        <taxon>Pentapetalae</taxon>
        <taxon>asterids</taxon>
        <taxon>lamiids</taxon>
        <taxon>Solanales</taxon>
        <taxon>Solanaceae</taxon>
        <taxon>Solanoideae</taxon>
        <taxon>Capsiceae</taxon>
        <taxon>Capsicum</taxon>
    </lineage>
</organism>